<dbReference type="Gene3D" id="1.20.1600.10">
    <property type="entry name" value="Outer membrane efflux proteins (OEP)"/>
    <property type="match status" value="1"/>
</dbReference>
<protein>
    <submittedName>
        <fullName evidence="3">Outer membrane efflux protein</fullName>
    </submittedName>
</protein>
<proteinExistence type="inferred from homology"/>
<comment type="caution">
    <text evidence="3">The sequence shown here is derived from an EMBL/GenBank/DDBJ whole genome shotgun (WGS) entry which is preliminary data.</text>
</comment>
<dbReference type="RefSeq" id="WP_133994539.1">
    <property type="nucleotide sequence ID" value="NZ_SODV01000001.1"/>
</dbReference>
<keyword evidence="2" id="KW-0732">Signal</keyword>
<dbReference type="Pfam" id="PF02321">
    <property type="entry name" value="OEP"/>
    <property type="match status" value="1"/>
</dbReference>
<dbReference type="PANTHER" id="PTHR30203">
    <property type="entry name" value="OUTER MEMBRANE CATION EFFLUX PROTEIN"/>
    <property type="match status" value="1"/>
</dbReference>
<sequence length="239" mass="26944">MRKTFFVQTLLLALCLSALAITTRAQNSGGKKIAGIDTTGVEQKLIRIALQRPSYDATYRAVRTANHQLSEARNSWLNLLSLSLNYNDLDFKHYSSTATAPTYVYPKYFFGLVIPIGYIFSRGSEIRIARENQAIAKDARLEAERTIVADVKSKYRTYLNYQNMLDVQNIIVNDEQATFLQAEKNFRDGKASIDGYNTASKAFNGAILQQLQYKLMADQVKVDLEHVLGMTLEEALVQP</sequence>
<name>A0A4V3GM35_9BACT</name>
<dbReference type="GO" id="GO:0015562">
    <property type="term" value="F:efflux transmembrane transporter activity"/>
    <property type="evidence" value="ECO:0007669"/>
    <property type="project" value="InterPro"/>
</dbReference>
<evidence type="ECO:0000313" key="4">
    <source>
        <dbReference type="Proteomes" id="UP000294498"/>
    </source>
</evidence>
<evidence type="ECO:0000256" key="2">
    <source>
        <dbReference type="SAM" id="SignalP"/>
    </source>
</evidence>
<dbReference type="Proteomes" id="UP000294498">
    <property type="component" value="Unassembled WGS sequence"/>
</dbReference>
<dbReference type="SUPFAM" id="SSF56954">
    <property type="entry name" value="Outer membrane efflux proteins (OEP)"/>
    <property type="match status" value="1"/>
</dbReference>
<dbReference type="EMBL" id="SODV01000001">
    <property type="protein sequence ID" value="TDX01903.1"/>
    <property type="molecule type" value="Genomic_DNA"/>
</dbReference>
<gene>
    <name evidence="3" type="ORF">EDB95_2948</name>
</gene>
<comment type="similarity">
    <text evidence="1">Belongs to the outer membrane factor (OMF) (TC 1.B.17) family.</text>
</comment>
<evidence type="ECO:0000313" key="3">
    <source>
        <dbReference type="EMBL" id="TDX01903.1"/>
    </source>
</evidence>
<feature type="signal peptide" evidence="2">
    <location>
        <begin position="1"/>
        <end position="20"/>
    </location>
</feature>
<organism evidence="3 4">
    <name type="scientific">Dinghuibacter silviterrae</name>
    <dbReference type="NCBI Taxonomy" id="1539049"/>
    <lineage>
        <taxon>Bacteria</taxon>
        <taxon>Pseudomonadati</taxon>
        <taxon>Bacteroidota</taxon>
        <taxon>Chitinophagia</taxon>
        <taxon>Chitinophagales</taxon>
        <taxon>Chitinophagaceae</taxon>
        <taxon>Dinghuibacter</taxon>
    </lineage>
</organism>
<reference evidence="3 4" key="1">
    <citation type="submission" date="2019-03" db="EMBL/GenBank/DDBJ databases">
        <title>Genomic Encyclopedia of Type Strains, Phase IV (KMG-IV): sequencing the most valuable type-strain genomes for metagenomic binning, comparative biology and taxonomic classification.</title>
        <authorList>
            <person name="Goeker M."/>
        </authorList>
    </citation>
    <scope>NUCLEOTIDE SEQUENCE [LARGE SCALE GENOMIC DNA]</scope>
    <source>
        <strain evidence="3 4">DSM 100059</strain>
    </source>
</reference>
<feature type="chain" id="PRO_5021029403" evidence="2">
    <location>
        <begin position="21"/>
        <end position="239"/>
    </location>
</feature>
<evidence type="ECO:0000256" key="1">
    <source>
        <dbReference type="ARBA" id="ARBA00007613"/>
    </source>
</evidence>
<dbReference type="InterPro" id="IPR003423">
    <property type="entry name" value="OMP_efflux"/>
</dbReference>
<dbReference type="OrthoDB" id="654651at2"/>
<dbReference type="InterPro" id="IPR010131">
    <property type="entry name" value="MdtP/NodT-like"/>
</dbReference>
<keyword evidence="4" id="KW-1185">Reference proteome</keyword>
<dbReference type="AlphaFoldDB" id="A0A4V3GM35"/>
<accession>A0A4V3GM35</accession>